<feature type="region of interest" description="Disordered" evidence="3">
    <location>
        <begin position="173"/>
        <end position="281"/>
    </location>
</feature>
<evidence type="ECO:0000256" key="1">
    <source>
        <dbReference type="ARBA" id="ARBA00023125"/>
    </source>
</evidence>
<dbReference type="SMART" id="SM00398">
    <property type="entry name" value="HMG"/>
    <property type="match status" value="1"/>
</dbReference>
<reference evidence="5 6" key="1">
    <citation type="journal article" date="2012" name="MBio">
        <title>De novo assembly of the Pneumocystis jirovecii genome from a single bronchoalveolar lavage fluid specimen from a patient.</title>
        <authorList>
            <person name="Cisse O.H."/>
            <person name="Pagni M."/>
            <person name="Hauser P.M."/>
        </authorList>
    </citation>
    <scope>NUCLEOTIDE SEQUENCE [LARGE SCALE GENOMIC DNA]</scope>
    <source>
        <strain evidence="5 6">SE8</strain>
    </source>
</reference>
<dbReference type="Pfam" id="PF09011">
    <property type="entry name" value="HMG_box_2"/>
    <property type="match status" value="1"/>
</dbReference>
<dbReference type="PANTHER" id="PTHR48112:SF22">
    <property type="entry name" value="MITOCHONDRIAL TRANSCRIPTION FACTOR A, ISOFORM B"/>
    <property type="match status" value="1"/>
</dbReference>
<evidence type="ECO:0000313" key="5">
    <source>
        <dbReference type="EMBL" id="CCJ29675.1"/>
    </source>
</evidence>
<dbReference type="PANTHER" id="PTHR48112">
    <property type="entry name" value="HIGH MOBILITY GROUP PROTEIN DSP1"/>
    <property type="match status" value="1"/>
</dbReference>
<dbReference type="VEuPathDB" id="FungiDB:PNEJI1_003013"/>
<dbReference type="SUPFAM" id="SSF47095">
    <property type="entry name" value="HMG-box"/>
    <property type="match status" value="1"/>
</dbReference>
<dbReference type="PROSITE" id="PS50118">
    <property type="entry name" value="HMG_BOX_2"/>
    <property type="match status" value="1"/>
</dbReference>
<feature type="DNA-binding region" description="HMG box" evidence="2">
    <location>
        <begin position="108"/>
        <end position="177"/>
    </location>
</feature>
<feature type="compositionally biased region" description="Polar residues" evidence="3">
    <location>
        <begin position="176"/>
        <end position="188"/>
    </location>
</feature>
<dbReference type="Gene3D" id="1.10.30.10">
    <property type="entry name" value="High mobility group box domain"/>
    <property type="match status" value="1"/>
</dbReference>
<dbReference type="Proteomes" id="UP000010422">
    <property type="component" value="Unassembled WGS sequence"/>
</dbReference>
<evidence type="ECO:0000313" key="6">
    <source>
        <dbReference type="Proteomes" id="UP000010422"/>
    </source>
</evidence>
<dbReference type="InterPro" id="IPR036910">
    <property type="entry name" value="HMG_box_dom_sf"/>
</dbReference>
<dbReference type="InParanoid" id="L0PDF6"/>
<evidence type="ECO:0000256" key="3">
    <source>
        <dbReference type="SAM" id="MobiDB-lite"/>
    </source>
</evidence>
<evidence type="ECO:0000259" key="4">
    <source>
        <dbReference type="PROSITE" id="PS50118"/>
    </source>
</evidence>
<feature type="compositionally biased region" description="Basic and acidic residues" evidence="3">
    <location>
        <begin position="206"/>
        <end position="215"/>
    </location>
</feature>
<dbReference type="GO" id="GO:0005634">
    <property type="term" value="C:nucleus"/>
    <property type="evidence" value="ECO:0007669"/>
    <property type="project" value="UniProtKB-UniRule"/>
</dbReference>
<evidence type="ECO:0000256" key="2">
    <source>
        <dbReference type="PROSITE-ProRule" id="PRU00267"/>
    </source>
</evidence>
<keyword evidence="2" id="KW-0539">Nucleus</keyword>
<dbReference type="PRINTS" id="PR00886">
    <property type="entry name" value="HIGHMOBLTY12"/>
</dbReference>
<keyword evidence="1 2" id="KW-0238">DNA-binding</keyword>
<dbReference type="InterPro" id="IPR009071">
    <property type="entry name" value="HMG_box_dom"/>
</dbReference>
<accession>L0PDF6</accession>
<dbReference type="InterPro" id="IPR050342">
    <property type="entry name" value="HMGB"/>
</dbReference>
<dbReference type="STRING" id="1209962.L0PDF6"/>
<sequence>MFSSKDTQSEVSYINAWHKKQTAVAYLLNFIFNTKQLKLASAFRLLSEACSAAARELQKVKHVAVEQSATENSIFSSSEIQMIQESTPELQADVTEVKKRKARDPNQPKRPLSAYLSFQLKTRQAVKDSLGESATQKEILSEIAERWSKLNDDERKPFEEEARKAREQYDKEMTAYRSSESKNNSNALLTKENPVETHIKTPPLQKDLEESKESLKTVSIVEVNDTNTSKNNINEVVKEKKRKHKKKGDGSHLSSDGNASLKEEKKERKKHKKKEGHVEKG</sequence>
<gene>
    <name evidence="5" type="ORF">PNEJI1_003013</name>
</gene>
<organism evidence="6">
    <name type="scientific">Pneumocystis jirovecii</name>
    <name type="common">Human pneumocystis pneumonia agent</name>
    <dbReference type="NCBI Taxonomy" id="42068"/>
    <lineage>
        <taxon>Eukaryota</taxon>
        <taxon>Fungi</taxon>
        <taxon>Dikarya</taxon>
        <taxon>Ascomycota</taxon>
        <taxon>Taphrinomycotina</taxon>
        <taxon>Pneumocystomycetes</taxon>
        <taxon>Pneumocystaceae</taxon>
        <taxon>Pneumocystis</taxon>
    </lineage>
</organism>
<protein>
    <recommendedName>
        <fullName evidence="4">HMG box domain-containing protein</fullName>
    </recommendedName>
</protein>
<dbReference type="AlphaFoldDB" id="L0PDF6"/>
<dbReference type="EMBL" id="CAKM01000205">
    <property type="protein sequence ID" value="CCJ29675.1"/>
    <property type="molecule type" value="Genomic_DNA"/>
</dbReference>
<feature type="domain" description="HMG box" evidence="4">
    <location>
        <begin position="108"/>
        <end position="177"/>
    </location>
</feature>
<comment type="caution">
    <text evidence="5">The sequence shown here is derived from an EMBL/GenBank/DDBJ whole genome shotgun (WGS) entry which is preliminary data.</text>
</comment>
<proteinExistence type="predicted"/>
<dbReference type="GO" id="GO:0003677">
    <property type="term" value="F:DNA binding"/>
    <property type="evidence" value="ECO:0007669"/>
    <property type="project" value="UniProtKB-UniRule"/>
</dbReference>
<name>L0PDF6_PNEJI</name>